<dbReference type="STRING" id="407821.A0A087TBN2"/>
<protein>
    <submittedName>
        <fullName evidence="2">Uncharacterized protein</fullName>
    </submittedName>
</protein>
<dbReference type="EMBL" id="KK114475">
    <property type="protein sequence ID" value="KFM62521.1"/>
    <property type="molecule type" value="Genomic_DNA"/>
</dbReference>
<organism evidence="2 3">
    <name type="scientific">Stegodyphus mimosarum</name>
    <name type="common">African social velvet spider</name>
    <dbReference type="NCBI Taxonomy" id="407821"/>
    <lineage>
        <taxon>Eukaryota</taxon>
        <taxon>Metazoa</taxon>
        <taxon>Ecdysozoa</taxon>
        <taxon>Arthropoda</taxon>
        <taxon>Chelicerata</taxon>
        <taxon>Arachnida</taxon>
        <taxon>Araneae</taxon>
        <taxon>Araneomorphae</taxon>
        <taxon>Entelegynae</taxon>
        <taxon>Eresoidea</taxon>
        <taxon>Eresidae</taxon>
        <taxon>Stegodyphus</taxon>
    </lineage>
</organism>
<name>A0A087TBN2_STEMI</name>
<feature type="transmembrane region" description="Helical" evidence="1">
    <location>
        <begin position="14"/>
        <end position="31"/>
    </location>
</feature>
<accession>A0A087TBN2</accession>
<dbReference type="OrthoDB" id="6373466at2759"/>
<sequence>MTEDGISRCPEKQYHAAWVLTLGFLCLVISVECNNDKRAYSDDSIASYFSERTCMRNEVCKREFQVRFRCRCPKWSFCRSPGKYYDAYCSITRTGYIWLQQELEPDD</sequence>
<proteinExistence type="predicted"/>
<evidence type="ECO:0000256" key="1">
    <source>
        <dbReference type="SAM" id="Phobius"/>
    </source>
</evidence>
<evidence type="ECO:0000313" key="3">
    <source>
        <dbReference type="Proteomes" id="UP000054359"/>
    </source>
</evidence>
<dbReference type="AlphaFoldDB" id="A0A087TBN2"/>
<keyword evidence="1" id="KW-0472">Membrane</keyword>
<dbReference type="Proteomes" id="UP000054359">
    <property type="component" value="Unassembled WGS sequence"/>
</dbReference>
<keyword evidence="3" id="KW-1185">Reference proteome</keyword>
<reference evidence="2 3" key="1">
    <citation type="submission" date="2013-11" db="EMBL/GenBank/DDBJ databases">
        <title>Genome sequencing of Stegodyphus mimosarum.</title>
        <authorList>
            <person name="Bechsgaard J."/>
        </authorList>
    </citation>
    <scope>NUCLEOTIDE SEQUENCE [LARGE SCALE GENOMIC DNA]</scope>
</reference>
<evidence type="ECO:0000313" key="2">
    <source>
        <dbReference type="EMBL" id="KFM62521.1"/>
    </source>
</evidence>
<feature type="non-terminal residue" evidence="2">
    <location>
        <position position="107"/>
    </location>
</feature>
<keyword evidence="1" id="KW-1133">Transmembrane helix</keyword>
<gene>
    <name evidence="2" type="ORF">X975_12150</name>
</gene>
<keyword evidence="1" id="KW-0812">Transmembrane</keyword>